<evidence type="ECO:0000313" key="2">
    <source>
        <dbReference type="Proteomes" id="UP001548189"/>
    </source>
</evidence>
<organism evidence="1 2">
    <name type="scientific">Aliikangiella maris</name>
    <dbReference type="NCBI Taxonomy" id="3162458"/>
    <lineage>
        <taxon>Bacteria</taxon>
        <taxon>Pseudomonadati</taxon>
        <taxon>Pseudomonadota</taxon>
        <taxon>Gammaproteobacteria</taxon>
        <taxon>Oceanospirillales</taxon>
        <taxon>Pleioneaceae</taxon>
        <taxon>Aliikangiella</taxon>
    </lineage>
</organism>
<keyword evidence="2" id="KW-1185">Reference proteome</keyword>
<evidence type="ECO:0000313" key="1">
    <source>
        <dbReference type="EMBL" id="MET1256220.1"/>
    </source>
</evidence>
<protein>
    <submittedName>
        <fullName evidence="1">Uncharacterized protein</fullName>
    </submittedName>
</protein>
<dbReference type="EMBL" id="JBEVCJ010000018">
    <property type="protein sequence ID" value="MET1256220.1"/>
    <property type="molecule type" value="Genomic_DNA"/>
</dbReference>
<gene>
    <name evidence="1" type="ORF">ABVT43_13855</name>
</gene>
<comment type="caution">
    <text evidence="1">The sequence shown here is derived from an EMBL/GenBank/DDBJ whole genome shotgun (WGS) entry which is preliminary data.</text>
</comment>
<name>A0ABV2BWC8_9GAMM</name>
<reference evidence="1 2" key="1">
    <citation type="submission" date="2024-06" db="EMBL/GenBank/DDBJ databases">
        <authorList>
            <person name="Li F."/>
        </authorList>
    </citation>
    <scope>NUCLEOTIDE SEQUENCE [LARGE SCALE GENOMIC DNA]</scope>
    <source>
        <strain evidence="1 2">GXAS 311</strain>
    </source>
</reference>
<accession>A0ABV2BWC8</accession>
<sequence>MATIKANLLAIRFLLLISAGALLLNGCYTPHSKETLPNEIKSLQTTKNTAVQLTQMQSSKTLNPQHYQQVINFLLTSDAVVPPRPNVHPVSTVFNREAIIPPMCYTKTEGQYNPCYVCHQNNIQPHENVMNDGDLQQAYSFSDVGMTNHWQNLFQNRASKIQQISDQDIIQWVNQDNYSELAPRLKAAGFKGYIPDIKNLQEGKAAFDSEGFAKDGSHWVAFNYKPFPSTFWPTNGSTDDVMIKLPKPYRTNVNGEYSRDIYKANLAIVEAKIKNLSTISLWPIDENLIQKDLNQDNRLTLINEITDVSSFVGAAKDYYIESFVYPQGTEFLHTVRYLGINQQGEVGVSRRMKEVRYMKKWKAYPKGTLARYYEEEAFEKEAGHLPGYTDVGDHGLDNGMGWAVQGFIENKNGRLRAASFEENLFCMGCHNSIGSTIDKTFSFARKVDGQAGWQYINLKGMADVPNKGEHQGEILTYLERTGGGDEFRSNDEMLANWFTQDGKVDYAKVAGKDVYQLITPSISRALMLNKAYRVIVDEQRFLFGRDATVLAPQNVYQKIDNATAPTLKPEATYSWDIRLDWNKH</sequence>
<proteinExistence type="predicted"/>
<dbReference type="Proteomes" id="UP001548189">
    <property type="component" value="Unassembled WGS sequence"/>
</dbReference>